<evidence type="ECO:0000256" key="1">
    <source>
        <dbReference type="ARBA" id="ARBA00004651"/>
    </source>
</evidence>
<dbReference type="PROSITE" id="PS50113">
    <property type="entry name" value="PAC"/>
    <property type="match status" value="1"/>
</dbReference>
<accession>A0A840LHG5</accession>
<comment type="subcellular location">
    <subcellularLocation>
        <location evidence="1">Cell membrane</location>
        <topology evidence="1">Multi-pass membrane protein</topology>
    </subcellularLocation>
</comment>
<dbReference type="SUPFAM" id="SSF55785">
    <property type="entry name" value="PYP-like sensor domain (PAS domain)"/>
    <property type="match status" value="1"/>
</dbReference>
<feature type="domain" description="Rhodanese" evidence="9">
    <location>
        <begin position="240"/>
        <end position="256"/>
    </location>
</feature>
<dbReference type="InterPro" id="IPR033479">
    <property type="entry name" value="dCache_1"/>
</dbReference>
<dbReference type="InterPro" id="IPR000700">
    <property type="entry name" value="PAS-assoc_C"/>
</dbReference>
<dbReference type="SMART" id="SM00091">
    <property type="entry name" value="PAS"/>
    <property type="match status" value="1"/>
</dbReference>
<reference evidence="11 12" key="1">
    <citation type="submission" date="2020-08" db="EMBL/GenBank/DDBJ databases">
        <title>Functional genomics of gut bacteria from endangered species of beetles.</title>
        <authorList>
            <person name="Carlos-Shanley C."/>
        </authorList>
    </citation>
    <scope>NUCLEOTIDE SEQUENCE [LARGE SCALE GENOMIC DNA]</scope>
    <source>
        <strain evidence="11 12">S00239</strain>
    </source>
</reference>
<feature type="domain" description="PAC" evidence="8">
    <location>
        <begin position="451"/>
        <end position="502"/>
    </location>
</feature>
<evidence type="ECO:0000256" key="2">
    <source>
        <dbReference type="ARBA" id="ARBA00022475"/>
    </source>
</evidence>
<evidence type="ECO:0000259" key="9">
    <source>
        <dbReference type="PROSITE" id="PS50206"/>
    </source>
</evidence>
<keyword evidence="4 7" id="KW-1133">Transmembrane helix</keyword>
<keyword evidence="5 7" id="KW-0472">Membrane</keyword>
<evidence type="ECO:0000256" key="6">
    <source>
        <dbReference type="SAM" id="MobiDB-lite"/>
    </source>
</evidence>
<dbReference type="SMART" id="SM00086">
    <property type="entry name" value="PAC"/>
    <property type="match status" value="1"/>
</dbReference>
<dbReference type="InterPro" id="IPR000160">
    <property type="entry name" value="GGDEF_dom"/>
</dbReference>
<dbReference type="CDD" id="cd01949">
    <property type="entry name" value="GGDEF"/>
    <property type="match status" value="1"/>
</dbReference>
<dbReference type="Pfam" id="PF13426">
    <property type="entry name" value="PAS_9"/>
    <property type="match status" value="1"/>
</dbReference>
<dbReference type="InterPro" id="IPR001610">
    <property type="entry name" value="PAC"/>
</dbReference>
<protein>
    <submittedName>
        <fullName evidence="11">Diguanylate cyclase (GGDEF)-like protein/PAS domain S-box-containing protein</fullName>
    </submittedName>
</protein>
<dbReference type="NCBIfam" id="TIGR00254">
    <property type="entry name" value="GGDEF"/>
    <property type="match status" value="1"/>
</dbReference>
<evidence type="ECO:0000259" key="8">
    <source>
        <dbReference type="PROSITE" id="PS50113"/>
    </source>
</evidence>
<dbReference type="AlphaFoldDB" id="A0A840LHG5"/>
<sequence>MTERLPLLQRVVRSFETLKFQVGLAGLLLLLIGMSASVLVLIHKAQSATLSERQHAEVSEAVRTASLLAHRMVQHQRALTALAKDVQPATLHPEELSKFLQTHLRLQTNFSSFFMVDTGGNLLGTVDKTGFRRPEVNVQDRDYFTKALRLGQPQVSAPLISRVSKEPVVILAQPLMEQGRVWAVMGAVLRLQSQNLLEGVAESVGGEDGVLVVVSDAKGLILAHPDSKLVGSSIRLEPRLRNGFEAWQQAGQPLEPAGLHLRDAKELLGAAGVPAQDWMVWRARETRAVLAPLAAAQHQAVIWTLSIAAVLATVLTALIWWLLQPLSQLRQRASHLFDGAIDVNQDWPHSRGEVAQLQQVLQRVARERANFEASNAFILGRLQSVMEAAPIGIAFSRRRRFELVSVAFCKLFGHTAEQLLGQPTRLIYAFEGDFDALSPQVREAFEAGRHYQGDWQMLRADGSTFWGRLSGQPVDPQDHDAGAIWTVSDISEEVSSRLALEWSAKHDNLTGLANRREFMQRLETVYAMRSRAKPAALIAFDLDRFKEINDSQGHAAGDAMLKAVADVAAAAIRAGDLLARLGGDEFAVLLERCHGDGAERVAHDLLQAIQTLSMEWQGQRLSVGASVGVAALSEDMGSAADWLMRADLASYAAKRAGRGTVRNSQTPAEHGRESSEKHQ</sequence>
<name>A0A840LHG5_9BURK</name>
<feature type="domain" description="GGDEF" evidence="10">
    <location>
        <begin position="533"/>
        <end position="666"/>
    </location>
</feature>
<dbReference type="GO" id="GO:0005886">
    <property type="term" value="C:plasma membrane"/>
    <property type="evidence" value="ECO:0007669"/>
    <property type="project" value="UniProtKB-SubCell"/>
</dbReference>
<evidence type="ECO:0000259" key="10">
    <source>
        <dbReference type="PROSITE" id="PS50887"/>
    </source>
</evidence>
<feature type="region of interest" description="Disordered" evidence="6">
    <location>
        <begin position="656"/>
        <end position="679"/>
    </location>
</feature>
<feature type="compositionally biased region" description="Basic and acidic residues" evidence="6">
    <location>
        <begin position="669"/>
        <end position="679"/>
    </location>
</feature>
<evidence type="ECO:0000256" key="4">
    <source>
        <dbReference type="ARBA" id="ARBA00022989"/>
    </source>
</evidence>
<dbReference type="Gene3D" id="3.30.70.270">
    <property type="match status" value="1"/>
</dbReference>
<dbReference type="Pfam" id="PF00990">
    <property type="entry name" value="GGDEF"/>
    <property type="match status" value="1"/>
</dbReference>
<dbReference type="PROSITE" id="PS50887">
    <property type="entry name" value="GGDEF"/>
    <property type="match status" value="1"/>
</dbReference>
<dbReference type="InterPro" id="IPR029787">
    <property type="entry name" value="Nucleotide_cyclase"/>
</dbReference>
<dbReference type="InterPro" id="IPR052155">
    <property type="entry name" value="Biofilm_reg_signaling"/>
</dbReference>
<dbReference type="CDD" id="cd00130">
    <property type="entry name" value="PAS"/>
    <property type="match status" value="1"/>
</dbReference>
<dbReference type="SMART" id="SM00267">
    <property type="entry name" value="GGDEF"/>
    <property type="match status" value="1"/>
</dbReference>
<dbReference type="PANTHER" id="PTHR44757:SF2">
    <property type="entry name" value="BIOFILM ARCHITECTURE MAINTENANCE PROTEIN MBAA"/>
    <property type="match status" value="1"/>
</dbReference>
<dbReference type="GO" id="GO:0003824">
    <property type="term" value="F:catalytic activity"/>
    <property type="evidence" value="ECO:0007669"/>
    <property type="project" value="UniProtKB-ARBA"/>
</dbReference>
<proteinExistence type="predicted"/>
<dbReference type="PROSITE" id="PS50206">
    <property type="entry name" value="RHODANESE_3"/>
    <property type="match status" value="1"/>
</dbReference>
<evidence type="ECO:0000256" key="7">
    <source>
        <dbReference type="SAM" id="Phobius"/>
    </source>
</evidence>
<keyword evidence="3 7" id="KW-0812">Transmembrane</keyword>
<dbReference type="InterPro" id="IPR000014">
    <property type="entry name" value="PAS"/>
</dbReference>
<feature type="transmembrane region" description="Helical" evidence="7">
    <location>
        <begin position="20"/>
        <end position="42"/>
    </location>
</feature>
<dbReference type="RefSeq" id="WP_184303470.1">
    <property type="nucleotide sequence ID" value="NZ_JACHLP010000009.1"/>
</dbReference>
<dbReference type="NCBIfam" id="TIGR00229">
    <property type="entry name" value="sensory_box"/>
    <property type="match status" value="1"/>
</dbReference>
<evidence type="ECO:0000313" key="12">
    <source>
        <dbReference type="Proteomes" id="UP000562027"/>
    </source>
</evidence>
<dbReference type="InterPro" id="IPR035965">
    <property type="entry name" value="PAS-like_dom_sf"/>
</dbReference>
<organism evidence="11 12">
    <name type="scientific">Roseateles oligotrophus</name>
    <dbReference type="NCBI Taxonomy" id="1769250"/>
    <lineage>
        <taxon>Bacteria</taxon>
        <taxon>Pseudomonadati</taxon>
        <taxon>Pseudomonadota</taxon>
        <taxon>Betaproteobacteria</taxon>
        <taxon>Burkholderiales</taxon>
        <taxon>Sphaerotilaceae</taxon>
        <taxon>Roseateles</taxon>
    </lineage>
</organism>
<dbReference type="CDD" id="cd12914">
    <property type="entry name" value="PDC1_DGC_like"/>
    <property type="match status" value="1"/>
</dbReference>
<dbReference type="EMBL" id="JACHLP010000009">
    <property type="protein sequence ID" value="MBB4845459.1"/>
    <property type="molecule type" value="Genomic_DNA"/>
</dbReference>
<feature type="transmembrane region" description="Helical" evidence="7">
    <location>
        <begin position="300"/>
        <end position="323"/>
    </location>
</feature>
<dbReference type="PANTHER" id="PTHR44757">
    <property type="entry name" value="DIGUANYLATE CYCLASE DGCP"/>
    <property type="match status" value="1"/>
</dbReference>
<dbReference type="InterPro" id="IPR001763">
    <property type="entry name" value="Rhodanese-like_dom"/>
</dbReference>
<evidence type="ECO:0000256" key="3">
    <source>
        <dbReference type="ARBA" id="ARBA00022692"/>
    </source>
</evidence>
<keyword evidence="12" id="KW-1185">Reference proteome</keyword>
<dbReference type="SUPFAM" id="SSF55073">
    <property type="entry name" value="Nucleotide cyclase"/>
    <property type="match status" value="1"/>
</dbReference>
<comment type="caution">
    <text evidence="11">The sequence shown here is derived from an EMBL/GenBank/DDBJ whole genome shotgun (WGS) entry which is preliminary data.</text>
</comment>
<dbReference type="FunFam" id="3.30.70.270:FF:000001">
    <property type="entry name" value="Diguanylate cyclase domain protein"/>
    <property type="match status" value="1"/>
</dbReference>
<dbReference type="Proteomes" id="UP000562027">
    <property type="component" value="Unassembled WGS sequence"/>
</dbReference>
<dbReference type="Gene3D" id="3.30.450.20">
    <property type="entry name" value="PAS domain"/>
    <property type="match status" value="2"/>
</dbReference>
<dbReference type="InterPro" id="IPR043128">
    <property type="entry name" value="Rev_trsase/Diguanyl_cyclase"/>
</dbReference>
<keyword evidence="2" id="KW-1003">Cell membrane</keyword>
<gene>
    <name evidence="11" type="ORF">HNP55_004009</name>
</gene>
<evidence type="ECO:0000313" key="11">
    <source>
        <dbReference type="EMBL" id="MBB4845459.1"/>
    </source>
</evidence>
<dbReference type="Pfam" id="PF02743">
    <property type="entry name" value="dCache_1"/>
    <property type="match status" value="1"/>
</dbReference>
<evidence type="ECO:0000256" key="5">
    <source>
        <dbReference type="ARBA" id="ARBA00023136"/>
    </source>
</evidence>